<dbReference type="AlphaFoldDB" id="A0A429XC17"/>
<organism evidence="1 2">
    <name type="scientific">Siminovitchia terrae</name>
    <name type="common">Bacillus terrae</name>
    <dbReference type="NCBI Taxonomy" id="1914933"/>
    <lineage>
        <taxon>Bacteria</taxon>
        <taxon>Bacillati</taxon>
        <taxon>Bacillota</taxon>
        <taxon>Bacilli</taxon>
        <taxon>Bacillales</taxon>
        <taxon>Bacillaceae</taxon>
        <taxon>Siminovitchia</taxon>
    </lineage>
</organism>
<dbReference type="EMBL" id="QYTW02000002">
    <property type="protein sequence ID" value="RST61007.1"/>
    <property type="molecule type" value="Genomic_DNA"/>
</dbReference>
<evidence type="ECO:0000313" key="2">
    <source>
        <dbReference type="Proteomes" id="UP000287296"/>
    </source>
</evidence>
<comment type="caution">
    <text evidence="1">The sequence shown here is derived from an EMBL/GenBank/DDBJ whole genome shotgun (WGS) entry which is preliminary data.</text>
</comment>
<dbReference type="OrthoDB" id="2427395at2"/>
<name>A0A429XC17_SIMTE</name>
<gene>
    <name evidence="1" type="ORF">D5F11_002840</name>
</gene>
<dbReference type="Proteomes" id="UP000287296">
    <property type="component" value="Unassembled WGS sequence"/>
</dbReference>
<proteinExistence type="predicted"/>
<accession>A0A429XC17</accession>
<protein>
    <recommendedName>
        <fullName evidence="3">YwpF-like protein</fullName>
    </recommendedName>
</protein>
<sequence>MWRRLDLKTFKIVALQILGDQHEAKNIPLTDGLIINKENEEGSWIIEAYVDNKFQSYFKSIYEKREPFEIRVIITHAANDPAPFTVSIHSIRPVKDHISVLFTGRLSKRRNEYLELLLDDLIKEGFSGEKLLNEFKARIRMKQLVTKE</sequence>
<evidence type="ECO:0008006" key="3">
    <source>
        <dbReference type="Google" id="ProtNLM"/>
    </source>
</evidence>
<reference evidence="1 2" key="1">
    <citation type="submission" date="2018-12" db="EMBL/GenBank/DDBJ databases">
        <authorList>
            <person name="Sun L."/>
            <person name="Chen Z."/>
        </authorList>
    </citation>
    <scope>NUCLEOTIDE SEQUENCE [LARGE SCALE GENOMIC DNA]</scope>
    <source>
        <strain evidence="1 2">LMG 29736</strain>
    </source>
</reference>
<evidence type="ECO:0000313" key="1">
    <source>
        <dbReference type="EMBL" id="RST61007.1"/>
    </source>
</evidence>
<dbReference type="Pfam" id="PF14183">
    <property type="entry name" value="YwpF"/>
    <property type="match status" value="1"/>
</dbReference>
<dbReference type="InterPro" id="IPR025573">
    <property type="entry name" value="YwpF"/>
</dbReference>